<dbReference type="STRING" id="1279009.ADICEAN_02403"/>
<accession>M7N598</accession>
<evidence type="ECO:0000256" key="3">
    <source>
        <dbReference type="ARBA" id="ARBA00022763"/>
    </source>
</evidence>
<keyword evidence="7" id="KW-0456">Lyase</keyword>
<dbReference type="EMBL" id="AODQ01000057">
    <property type="protein sequence ID" value="EMR02472.1"/>
    <property type="molecule type" value="Genomic_DNA"/>
</dbReference>
<dbReference type="GO" id="GO:0008233">
    <property type="term" value="F:peptidase activity"/>
    <property type="evidence" value="ECO:0007669"/>
    <property type="project" value="UniProtKB-KW"/>
</dbReference>
<name>M7N598_9BACT</name>
<keyword evidence="10" id="KW-1185">Reference proteome</keyword>
<organism evidence="9 10">
    <name type="scientific">Cesiribacter andamanensis AMV16</name>
    <dbReference type="NCBI Taxonomy" id="1279009"/>
    <lineage>
        <taxon>Bacteria</taxon>
        <taxon>Pseudomonadati</taxon>
        <taxon>Bacteroidota</taxon>
        <taxon>Cytophagia</taxon>
        <taxon>Cytophagales</taxon>
        <taxon>Cesiribacteraceae</taxon>
        <taxon>Cesiribacter</taxon>
    </lineage>
</organism>
<dbReference type="EC" id="3.4.-.-" evidence="8"/>
<evidence type="ECO:0000256" key="8">
    <source>
        <dbReference type="RuleBase" id="RU364100"/>
    </source>
</evidence>
<evidence type="ECO:0000256" key="7">
    <source>
        <dbReference type="ARBA" id="ARBA00023239"/>
    </source>
</evidence>
<dbReference type="GO" id="GO:0016829">
    <property type="term" value="F:lyase activity"/>
    <property type="evidence" value="ECO:0007669"/>
    <property type="project" value="UniProtKB-KW"/>
</dbReference>
<dbReference type="GO" id="GO:0003697">
    <property type="term" value="F:single-stranded DNA binding"/>
    <property type="evidence" value="ECO:0007669"/>
    <property type="project" value="InterPro"/>
</dbReference>
<sequence>MCGRYTLVKSAKEVSERFGVEVGKAYQPRYNAAPTQLMPVITADAPQGLSWFHWGLVPAWSKDKAVSHKLINARAETLEEKASFRNALQRRRCLIPADGFYEWKPLGKKSKVPYRITLLNEELFAFAGLWEEYEDDEGQMVHTFTIITTEANKSLESLHSRMPVILRRDSEREWLKPDASAEELRKLLQPYPASKTRFYTVSSQVNSPATDAPSLIQPAPAADQFGNYTLFG</sequence>
<evidence type="ECO:0000313" key="9">
    <source>
        <dbReference type="EMBL" id="EMR02472.1"/>
    </source>
</evidence>
<dbReference type="eggNOG" id="COG2135">
    <property type="taxonomic scope" value="Bacteria"/>
</dbReference>
<protein>
    <recommendedName>
        <fullName evidence="8">Abasic site processing protein</fullName>
        <ecNumber evidence="8">3.4.-.-</ecNumber>
    </recommendedName>
</protein>
<evidence type="ECO:0000256" key="1">
    <source>
        <dbReference type="ARBA" id="ARBA00008136"/>
    </source>
</evidence>
<dbReference type="Gene3D" id="3.90.1680.10">
    <property type="entry name" value="SOS response associated peptidase-like"/>
    <property type="match status" value="1"/>
</dbReference>
<dbReference type="Proteomes" id="UP000011910">
    <property type="component" value="Unassembled WGS sequence"/>
</dbReference>
<keyword evidence="3" id="KW-0227">DNA damage</keyword>
<reference evidence="9 10" key="1">
    <citation type="journal article" date="2013" name="Genome Announc.">
        <title>Draft Genome Sequence of Cesiribacter andamanensis Strain AMV16T, Isolated from a Soil Sample from a Mud Volcano in the Andaman Islands, India.</title>
        <authorList>
            <person name="Shivaji S."/>
            <person name="Ara S."/>
            <person name="Begum Z."/>
            <person name="Srinivas T.N."/>
            <person name="Singh A."/>
            <person name="Kumar Pinnaka A."/>
        </authorList>
    </citation>
    <scope>NUCLEOTIDE SEQUENCE [LARGE SCALE GENOMIC DNA]</scope>
    <source>
        <strain evidence="9 10">AMV16</strain>
    </source>
</reference>
<evidence type="ECO:0000256" key="5">
    <source>
        <dbReference type="ARBA" id="ARBA00023124"/>
    </source>
</evidence>
<dbReference type="PATRIC" id="fig|1279009.4.peg.2433"/>
<comment type="similarity">
    <text evidence="1 8">Belongs to the SOS response-associated peptidase family.</text>
</comment>
<dbReference type="InterPro" id="IPR036590">
    <property type="entry name" value="SRAP-like"/>
</dbReference>
<gene>
    <name evidence="9" type="ORF">ADICEAN_02403</name>
</gene>
<keyword evidence="4 8" id="KW-0378">Hydrolase</keyword>
<dbReference type="GO" id="GO:0006508">
    <property type="term" value="P:proteolysis"/>
    <property type="evidence" value="ECO:0007669"/>
    <property type="project" value="UniProtKB-KW"/>
</dbReference>
<dbReference type="RefSeq" id="WP_009195794.1">
    <property type="nucleotide sequence ID" value="NZ_AODQ01000057.1"/>
</dbReference>
<dbReference type="PANTHER" id="PTHR13604:SF0">
    <property type="entry name" value="ABASIC SITE PROCESSING PROTEIN HMCES"/>
    <property type="match status" value="1"/>
</dbReference>
<dbReference type="SUPFAM" id="SSF143081">
    <property type="entry name" value="BB1717-like"/>
    <property type="match status" value="1"/>
</dbReference>
<proteinExistence type="inferred from homology"/>
<evidence type="ECO:0000313" key="10">
    <source>
        <dbReference type="Proteomes" id="UP000011910"/>
    </source>
</evidence>
<keyword evidence="5" id="KW-0190">Covalent protein-DNA linkage</keyword>
<evidence type="ECO:0000256" key="6">
    <source>
        <dbReference type="ARBA" id="ARBA00023125"/>
    </source>
</evidence>
<comment type="caution">
    <text evidence="9">The sequence shown here is derived from an EMBL/GenBank/DDBJ whole genome shotgun (WGS) entry which is preliminary data.</text>
</comment>
<dbReference type="AlphaFoldDB" id="M7N598"/>
<dbReference type="OrthoDB" id="9782620at2"/>
<dbReference type="PANTHER" id="PTHR13604">
    <property type="entry name" value="DC12-RELATED"/>
    <property type="match status" value="1"/>
</dbReference>
<dbReference type="GO" id="GO:0106300">
    <property type="term" value="P:protein-DNA covalent cross-linking repair"/>
    <property type="evidence" value="ECO:0007669"/>
    <property type="project" value="InterPro"/>
</dbReference>
<keyword evidence="2 8" id="KW-0645">Protease</keyword>
<dbReference type="InterPro" id="IPR003738">
    <property type="entry name" value="SRAP"/>
</dbReference>
<evidence type="ECO:0000256" key="2">
    <source>
        <dbReference type="ARBA" id="ARBA00022670"/>
    </source>
</evidence>
<dbReference type="Pfam" id="PF02586">
    <property type="entry name" value="SRAP"/>
    <property type="match status" value="1"/>
</dbReference>
<evidence type="ECO:0000256" key="4">
    <source>
        <dbReference type="ARBA" id="ARBA00022801"/>
    </source>
</evidence>
<keyword evidence="6" id="KW-0238">DNA-binding</keyword>